<dbReference type="CDD" id="cd01130">
    <property type="entry name" value="VirB11-like_ATPase"/>
    <property type="match status" value="1"/>
</dbReference>
<organism evidence="3 4">
    <name type="scientific">Pelomicrobium methylotrophicum</name>
    <dbReference type="NCBI Taxonomy" id="2602750"/>
    <lineage>
        <taxon>Bacteria</taxon>
        <taxon>Pseudomonadati</taxon>
        <taxon>Pseudomonadota</taxon>
        <taxon>Hydrogenophilia</taxon>
        <taxon>Hydrogenophilia incertae sedis</taxon>
        <taxon>Pelomicrobium</taxon>
    </lineage>
</organism>
<evidence type="ECO:0000313" key="4">
    <source>
        <dbReference type="Proteomes" id="UP000321201"/>
    </source>
</evidence>
<dbReference type="InterPro" id="IPR027417">
    <property type="entry name" value="P-loop_NTPase"/>
</dbReference>
<dbReference type="PANTHER" id="PTHR30486:SF6">
    <property type="entry name" value="TYPE IV PILUS RETRACTATION ATPASE PILT"/>
    <property type="match status" value="1"/>
</dbReference>
<dbReference type="OrthoDB" id="5288867at2"/>
<dbReference type="Gene3D" id="3.30.450.90">
    <property type="match status" value="1"/>
</dbReference>
<dbReference type="SUPFAM" id="SSF52540">
    <property type="entry name" value="P-loop containing nucleoside triphosphate hydrolases"/>
    <property type="match status" value="1"/>
</dbReference>
<dbReference type="EMBL" id="VPFL01000012">
    <property type="protein sequence ID" value="TXF11601.1"/>
    <property type="molecule type" value="Genomic_DNA"/>
</dbReference>
<evidence type="ECO:0000259" key="2">
    <source>
        <dbReference type="Pfam" id="PF00437"/>
    </source>
</evidence>
<name>A0A5C7EHQ5_9PROT</name>
<dbReference type="GO" id="GO:0016887">
    <property type="term" value="F:ATP hydrolysis activity"/>
    <property type="evidence" value="ECO:0007669"/>
    <property type="project" value="InterPro"/>
</dbReference>
<proteinExistence type="inferred from homology"/>
<dbReference type="Pfam" id="PF00437">
    <property type="entry name" value="T2SSE"/>
    <property type="match status" value="1"/>
</dbReference>
<gene>
    <name evidence="3" type="ORF">FR698_09685</name>
</gene>
<dbReference type="AlphaFoldDB" id="A0A5C7EHQ5"/>
<dbReference type="RefSeq" id="WP_147800000.1">
    <property type="nucleotide sequence ID" value="NZ_VPFL01000012.1"/>
</dbReference>
<dbReference type="InterPro" id="IPR050921">
    <property type="entry name" value="T4SS_GSP_E_ATPase"/>
</dbReference>
<dbReference type="Gene3D" id="3.40.50.300">
    <property type="entry name" value="P-loop containing nucleotide triphosphate hydrolases"/>
    <property type="match status" value="1"/>
</dbReference>
<evidence type="ECO:0000313" key="3">
    <source>
        <dbReference type="EMBL" id="TXF11601.1"/>
    </source>
</evidence>
<dbReference type="InParanoid" id="A0A5C7EHQ5"/>
<comment type="caution">
    <text evidence="3">The sequence shown here is derived from an EMBL/GenBank/DDBJ whole genome shotgun (WGS) entry which is preliminary data.</text>
</comment>
<dbReference type="Proteomes" id="UP000321201">
    <property type="component" value="Unassembled WGS sequence"/>
</dbReference>
<protein>
    <submittedName>
        <fullName evidence="3">CpaF family protein</fullName>
    </submittedName>
</protein>
<dbReference type="InterPro" id="IPR001482">
    <property type="entry name" value="T2SS/T4SS_dom"/>
</dbReference>
<feature type="domain" description="Bacterial type II secretion system protein E" evidence="2">
    <location>
        <begin position="19"/>
        <end position="289"/>
    </location>
</feature>
<sequence length="324" mass="34975">MQHAASLFLDSIGQVSALAEMPGVTEVMVNAPGDVWIERNGVMSREKANVTDASLRGAIRALARLTGQDAVENSPQAIINARVGDMRVAAVLAPTAVDGHALCIRKHVSRDMRLDDYAAAGAFQKSGIDHETVESAADGPVEFFRRAVANRRTILVSGATGSGKTTFVNALIAEIPENERVLTIEDTVELNVRVPNRVRLLSNEQAGITTRDLVRLSLRMRPDRIVVGEVRGGEAFDLLQAFNTGHEGGMATIHANSAHLALHRLATLVMLGAPAGWPIAAIHGLIAQSIDYVAHFRRSGGKRILSEVVRVKGYDDDYILERIL</sequence>
<reference evidence="3 4" key="1">
    <citation type="submission" date="2019-08" db="EMBL/GenBank/DDBJ databases">
        <title>Pelomicrobium methylotrophicum gen. nov., sp. nov. a moderately thermophilic, facultatively anaerobic, lithoautotrophic and methylotrophic bacterium isolated from a terrestrial mud volcano.</title>
        <authorList>
            <person name="Slobodkina G.B."/>
            <person name="Merkel A.Y."/>
            <person name="Slobodkin A.I."/>
        </authorList>
    </citation>
    <scope>NUCLEOTIDE SEQUENCE [LARGE SCALE GENOMIC DNA]</scope>
    <source>
        <strain evidence="3 4">SM250</strain>
    </source>
</reference>
<comment type="similarity">
    <text evidence="1">Belongs to the GSP E family.</text>
</comment>
<accession>A0A5C7EHQ5</accession>
<keyword evidence="4" id="KW-1185">Reference proteome</keyword>
<evidence type="ECO:0000256" key="1">
    <source>
        <dbReference type="ARBA" id="ARBA00006611"/>
    </source>
</evidence>
<dbReference type="PANTHER" id="PTHR30486">
    <property type="entry name" value="TWITCHING MOTILITY PROTEIN PILT"/>
    <property type="match status" value="1"/>
</dbReference>